<dbReference type="Gene3D" id="1.20.120.430">
    <property type="entry name" value="tRNA modification GTPase MnmE domain 2"/>
    <property type="match status" value="1"/>
</dbReference>
<dbReference type="FunFam" id="3.40.50.300:FF:001376">
    <property type="entry name" value="tRNA modification GTPase MnmE"/>
    <property type="match status" value="1"/>
</dbReference>
<feature type="binding site" evidence="10">
    <location>
        <position position="456"/>
    </location>
    <ligand>
        <name>(6S)-5-formyl-5,6,7,8-tetrahydrofolate</name>
        <dbReference type="ChEBI" id="CHEBI:57457"/>
    </ligand>
</feature>
<evidence type="ECO:0000256" key="6">
    <source>
        <dbReference type="ARBA" id="ARBA00022801"/>
    </source>
</evidence>
<evidence type="ECO:0000313" key="14">
    <source>
        <dbReference type="Proteomes" id="UP000823921"/>
    </source>
</evidence>
<keyword evidence="8 10" id="KW-0630">Potassium</keyword>
<dbReference type="HAMAP" id="MF_00379">
    <property type="entry name" value="GTPase_MnmE"/>
    <property type="match status" value="1"/>
</dbReference>
<evidence type="ECO:0000256" key="5">
    <source>
        <dbReference type="ARBA" id="ARBA00022741"/>
    </source>
</evidence>
<dbReference type="GO" id="GO:0005829">
    <property type="term" value="C:cytosol"/>
    <property type="evidence" value="ECO:0007669"/>
    <property type="project" value="TreeGrafter"/>
</dbReference>
<organism evidence="13 14">
    <name type="scientific">Candidatus Flavonifractor intestinigallinarum</name>
    <dbReference type="NCBI Taxonomy" id="2838586"/>
    <lineage>
        <taxon>Bacteria</taxon>
        <taxon>Bacillati</taxon>
        <taxon>Bacillota</taxon>
        <taxon>Clostridia</taxon>
        <taxon>Eubacteriales</taxon>
        <taxon>Oscillospiraceae</taxon>
        <taxon>Flavonifractor</taxon>
    </lineage>
</organism>
<feature type="binding site" evidence="10">
    <location>
        <position position="254"/>
    </location>
    <ligand>
        <name>K(+)</name>
        <dbReference type="ChEBI" id="CHEBI:29103"/>
    </ligand>
</feature>
<evidence type="ECO:0000256" key="10">
    <source>
        <dbReference type="HAMAP-Rule" id="MF_00379"/>
    </source>
</evidence>
<comment type="function">
    <text evidence="10">Exhibits a very high intrinsic GTPase hydrolysis rate. Involved in the addition of a carboxymethylaminomethyl (cmnm) group at the wobble position (U34) of certain tRNAs, forming tRNA-cmnm(5)s(2)U34.</text>
</comment>
<feature type="binding site" evidence="10">
    <location>
        <begin position="230"/>
        <end position="235"/>
    </location>
    <ligand>
        <name>GTP</name>
        <dbReference type="ChEBI" id="CHEBI:37565"/>
    </ligand>
</feature>
<dbReference type="Pfam" id="PF10396">
    <property type="entry name" value="TrmE_N"/>
    <property type="match status" value="1"/>
</dbReference>
<dbReference type="GO" id="GO:0005525">
    <property type="term" value="F:GTP binding"/>
    <property type="evidence" value="ECO:0007669"/>
    <property type="project" value="UniProtKB-UniRule"/>
</dbReference>
<dbReference type="InterPro" id="IPR025867">
    <property type="entry name" value="MnmE_helical"/>
</dbReference>
<feature type="binding site" evidence="10">
    <location>
        <begin position="249"/>
        <end position="255"/>
    </location>
    <ligand>
        <name>GTP</name>
        <dbReference type="ChEBI" id="CHEBI:37565"/>
    </ligand>
</feature>
<keyword evidence="2 10" id="KW-0963">Cytoplasm</keyword>
<dbReference type="InterPro" id="IPR027417">
    <property type="entry name" value="P-loop_NTPase"/>
</dbReference>
<evidence type="ECO:0000256" key="9">
    <source>
        <dbReference type="ARBA" id="ARBA00023134"/>
    </source>
</evidence>
<evidence type="ECO:0000256" key="8">
    <source>
        <dbReference type="ARBA" id="ARBA00022958"/>
    </source>
</evidence>
<dbReference type="PROSITE" id="PS51709">
    <property type="entry name" value="G_TRME"/>
    <property type="match status" value="1"/>
</dbReference>
<dbReference type="EC" id="3.6.-.-" evidence="10"/>
<dbReference type="PANTHER" id="PTHR42714">
    <property type="entry name" value="TRNA MODIFICATION GTPASE GTPBP3"/>
    <property type="match status" value="1"/>
</dbReference>
<comment type="subunit">
    <text evidence="10">Homodimer. Heterotetramer of two MnmE and two MnmG subunits.</text>
</comment>
<dbReference type="GO" id="GO:0046872">
    <property type="term" value="F:metal ion binding"/>
    <property type="evidence" value="ECO:0007669"/>
    <property type="project" value="UniProtKB-KW"/>
</dbReference>
<comment type="cofactor">
    <cofactor evidence="10">
        <name>K(+)</name>
        <dbReference type="ChEBI" id="CHEBI:29103"/>
    </cofactor>
    <text evidence="10">Binds 1 potassium ion per subunit.</text>
</comment>
<dbReference type="AlphaFoldDB" id="A0A9D2SAZ9"/>
<dbReference type="GO" id="GO:0002098">
    <property type="term" value="P:tRNA wobble uridine modification"/>
    <property type="evidence" value="ECO:0007669"/>
    <property type="project" value="TreeGrafter"/>
</dbReference>
<evidence type="ECO:0000256" key="3">
    <source>
        <dbReference type="ARBA" id="ARBA00022694"/>
    </source>
</evidence>
<dbReference type="GO" id="GO:0003924">
    <property type="term" value="F:GTPase activity"/>
    <property type="evidence" value="ECO:0007669"/>
    <property type="project" value="UniProtKB-UniRule"/>
</dbReference>
<dbReference type="Pfam" id="PF01926">
    <property type="entry name" value="MMR_HSR1"/>
    <property type="match status" value="1"/>
</dbReference>
<feature type="binding site" evidence="10">
    <location>
        <position position="251"/>
    </location>
    <ligand>
        <name>K(+)</name>
        <dbReference type="ChEBI" id="CHEBI:29103"/>
    </ligand>
</feature>
<comment type="caution">
    <text evidence="13">The sequence shown here is derived from an EMBL/GenBank/DDBJ whole genome shotgun (WGS) entry which is preliminary data.</text>
</comment>
<dbReference type="SUPFAM" id="SSF52540">
    <property type="entry name" value="P-loop containing nucleoside triphosphate hydrolases"/>
    <property type="match status" value="1"/>
</dbReference>
<dbReference type="InterPro" id="IPR018948">
    <property type="entry name" value="GTP-bd_TrmE_N"/>
</dbReference>
<dbReference type="InterPro" id="IPR005225">
    <property type="entry name" value="Small_GTP-bd"/>
</dbReference>
<feature type="binding site" evidence="10">
    <location>
        <position position="85"/>
    </location>
    <ligand>
        <name>(6S)-5-formyl-5,6,7,8-tetrahydrofolate</name>
        <dbReference type="ChEBI" id="CHEBI:57457"/>
    </ligand>
</feature>
<sequence length="456" mass="47815">MTDTIAAIVTPAMPSAIGILRLSGPESIAALSAIFRPLGGKPLEEQEDRHLVLGELLGPGGEVIDQALATISHGPHSYTGEDTAEVQCHGSPAVLSLGLEALFAQGVRQAGPGEFTRRAFLNGRLDLTQAEAVADLIDAETPAAVRQAAGQLAGALGRRVGAIYSGLTDLLAHFHAVLDYPDEDIDPFRADTIREGLTGARAALEELLATYQRGKYIAGGVPCVLVGRPNAGKSSLLNALVGYDRAIVTDIPGTTRDTVEAKCVLGGVTLRLIDTAGIRETDDTVERMGVERSRAALEEAALALVLWDGSRPLGEEDWDLLADARTHAPVILVRTKADLPSKPMPVLGVEEMPPVVSVSAKTGQGLDKLGELVEGLFPTVGIGGAGELLTNTRQAEAARRALDSVARAEDSLEAGVTPDALLTDVEEALSALGELTGANIREDVTARIFERFCVGK</sequence>
<dbReference type="CDD" id="cd14858">
    <property type="entry name" value="TrmE_N"/>
    <property type="match status" value="1"/>
</dbReference>
<keyword evidence="5 10" id="KW-0547">Nucleotide-binding</keyword>
<dbReference type="CDD" id="cd04164">
    <property type="entry name" value="trmE"/>
    <property type="match status" value="1"/>
</dbReference>
<dbReference type="Proteomes" id="UP000823921">
    <property type="component" value="Unassembled WGS sequence"/>
</dbReference>
<comment type="caution">
    <text evidence="10">Lacks conserved residue(s) required for the propagation of feature annotation.</text>
</comment>
<dbReference type="EMBL" id="DWXO01000037">
    <property type="protein sequence ID" value="HJB80076.1"/>
    <property type="molecule type" value="Genomic_DNA"/>
</dbReference>
<dbReference type="GO" id="GO:0030488">
    <property type="term" value="P:tRNA methylation"/>
    <property type="evidence" value="ECO:0007669"/>
    <property type="project" value="TreeGrafter"/>
</dbReference>
<protein>
    <recommendedName>
        <fullName evidence="10">tRNA modification GTPase MnmE</fullName>
        <ecNumber evidence="10">3.6.-.-</ecNumber>
    </recommendedName>
</protein>
<dbReference type="NCBIfam" id="TIGR00450">
    <property type="entry name" value="mnmE_trmE_thdF"/>
    <property type="match status" value="1"/>
</dbReference>
<name>A0A9D2SAZ9_9FIRM</name>
<accession>A0A9D2SAZ9</accession>
<dbReference type="InterPro" id="IPR031168">
    <property type="entry name" value="G_TrmE"/>
</dbReference>
<feature type="binding site" evidence="10">
    <location>
        <position position="230"/>
    </location>
    <ligand>
        <name>K(+)</name>
        <dbReference type="ChEBI" id="CHEBI:29103"/>
    </ligand>
</feature>
<feature type="binding site" evidence="10">
    <location>
        <position position="124"/>
    </location>
    <ligand>
        <name>(6S)-5-formyl-5,6,7,8-tetrahydrofolate</name>
        <dbReference type="ChEBI" id="CHEBI:57457"/>
    </ligand>
</feature>
<dbReference type="InterPro" id="IPR027368">
    <property type="entry name" value="MnmE_dom2"/>
</dbReference>
<feature type="binding site" evidence="10">
    <location>
        <begin position="274"/>
        <end position="277"/>
    </location>
    <ligand>
        <name>GTP</name>
        <dbReference type="ChEBI" id="CHEBI:37565"/>
    </ligand>
</feature>
<feature type="binding site" evidence="10">
    <location>
        <position position="234"/>
    </location>
    <ligand>
        <name>Mg(2+)</name>
        <dbReference type="ChEBI" id="CHEBI:18420"/>
    </ligand>
</feature>
<dbReference type="Gene3D" id="3.40.50.300">
    <property type="entry name" value="P-loop containing nucleotide triphosphate hydrolases"/>
    <property type="match status" value="1"/>
</dbReference>
<dbReference type="Gene3D" id="3.30.1360.120">
    <property type="entry name" value="Probable tRNA modification gtpase trme, domain 1"/>
    <property type="match status" value="1"/>
</dbReference>
<evidence type="ECO:0000256" key="2">
    <source>
        <dbReference type="ARBA" id="ARBA00022490"/>
    </source>
</evidence>
<dbReference type="InterPro" id="IPR006073">
    <property type="entry name" value="GTP-bd"/>
</dbReference>
<evidence type="ECO:0000256" key="11">
    <source>
        <dbReference type="RuleBase" id="RU003313"/>
    </source>
</evidence>
<dbReference type="NCBIfam" id="TIGR00231">
    <property type="entry name" value="small_GTP"/>
    <property type="match status" value="1"/>
</dbReference>
<keyword evidence="7 10" id="KW-0460">Magnesium</keyword>
<comment type="similarity">
    <text evidence="1 10 11">Belongs to the TRAFAC class TrmE-Era-EngA-EngB-Septin-like GTPase superfamily. TrmE GTPase family.</text>
</comment>
<reference evidence="13" key="1">
    <citation type="journal article" date="2021" name="PeerJ">
        <title>Extensive microbial diversity within the chicken gut microbiome revealed by metagenomics and culture.</title>
        <authorList>
            <person name="Gilroy R."/>
            <person name="Ravi A."/>
            <person name="Getino M."/>
            <person name="Pursley I."/>
            <person name="Horton D.L."/>
            <person name="Alikhan N.F."/>
            <person name="Baker D."/>
            <person name="Gharbi K."/>
            <person name="Hall N."/>
            <person name="Watson M."/>
            <person name="Adriaenssens E.M."/>
            <person name="Foster-Nyarko E."/>
            <person name="Jarju S."/>
            <person name="Secka A."/>
            <person name="Antonio M."/>
            <person name="Oren A."/>
            <person name="Chaudhuri R.R."/>
            <person name="La Ragione R."/>
            <person name="Hildebrand F."/>
            <person name="Pallen M.J."/>
        </authorList>
    </citation>
    <scope>NUCLEOTIDE SEQUENCE</scope>
    <source>
        <strain evidence="13">CHK192-8294</strain>
    </source>
</reference>
<keyword evidence="9 10" id="KW-0342">GTP-binding</keyword>
<dbReference type="InterPro" id="IPR004520">
    <property type="entry name" value="GTPase_MnmE"/>
</dbReference>
<keyword evidence="4 10" id="KW-0479">Metal-binding</keyword>
<feature type="binding site" evidence="10">
    <location>
        <position position="249"/>
    </location>
    <ligand>
        <name>K(+)</name>
        <dbReference type="ChEBI" id="CHEBI:29103"/>
    </ligand>
</feature>
<reference evidence="13" key="2">
    <citation type="submission" date="2021-04" db="EMBL/GenBank/DDBJ databases">
        <authorList>
            <person name="Gilroy R."/>
        </authorList>
    </citation>
    <scope>NUCLEOTIDE SEQUENCE</scope>
    <source>
        <strain evidence="13">CHK192-8294</strain>
    </source>
</reference>
<dbReference type="InterPro" id="IPR027266">
    <property type="entry name" value="TrmE/GcvT-like"/>
</dbReference>
<evidence type="ECO:0000256" key="1">
    <source>
        <dbReference type="ARBA" id="ARBA00011043"/>
    </source>
</evidence>
<evidence type="ECO:0000259" key="12">
    <source>
        <dbReference type="PROSITE" id="PS51709"/>
    </source>
</evidence>
<evidence type="ECO:0000256" key="7">
    <source>
        <dbReference type="ARBA" id="ARBA00022842"/>
    </source>
</evidence>
<feature type="binding site" evidence="10">
    <location>
        <position position="255"/>
    </location>
    <ligand>
        <name>Mg(2+)</name>
        <dbReference type="ChEBI" id="CHEBI:18420"/>
    </ligand>
</feature>
<evidence type="ECO:0000256" key="4">
    <source>
        <dbReference type="ARBA" id="ARBA00022723"/>
    </source>
</evidence>
<proteinExistence type="inferred from homology"/>
<gene>
    <name evidence="10 13" type="primary">mnmE</name>
    <name evidence="10" type="synonym">trmE</name>
    <name evidence="13" type="ORF">H9712_03735</name>
</gene>
<keyword evidence="6 10" id="KW-0378">Hydrolase</keyword>
<feature type="domain" description="TrmE-type G" evidence="12">
    <location>
        <begin position="220"/>
        <end position="378"/>
    </location>
</feature>
<comment type="subcellular location">
    <subcellularLocation>
        <location evidence="10">Cytoplasm</location>
    </subcellularLocation>
</comment>
<dbReference type="PANTHER" id="PTHR42714:SF2">
    <property type="entry name" value="TRNA MODIFICATION GTPASE GTPBP3, MITOCHONDRIAL"/>
    <property type="match status" value="1"/>
</dbReference>
<dbReference type="Pfam" id="PF12631">
    <property type="entry name" value="MnmE_helical"/>
    <property type="match status" value="1"/>
</dbReference>
<evidence type="ECO:0000313" key="13">
    <source>
        <dbReference type="EMBL" id="HJB80076.1"/>
    </source>
</evidence>
<keyword evidence="3 10" id="KW-0819">tRNA processing</keyword>
<feature type="binding site" evidence="10">
    <location>
        <position position="21"/>
    </location>
    <ligand>
        <name>(6S)-5-formyl-5,6,7,8-tetrahydrofolate</name>
        <dbReference type="ChEBI" id="CHEBI:57457"/>
    </ligand>
</feature>